<reference evidence="1 2" key="1">
    <citation type="submission" date="2020-03" db="EMBL/GenBank/DDBJ databases">
        <title>Whole genome shotgun sequence of Phytohabitans suffuscus NBRC 105367.</title>
        <authorList>
            <person name="Komaki H."/>
            <person name="Tamura T."/>
        </authorList>
    </citation>
    <scope>NUCLEOTIDE SEQUENCE [LARGE SCALE GENOMIC DNA]</scope>
    <source>
        <strain evidence="1 2">NBRC 105367</strain>
    </source>
</reference>
<dbReference type="Proteomes" id="UP000503011">
    <property type="component" value="Chromosome"/>
</dbReference>
<dbReference type="PANTHER" id="PTHR10151:SF120">
    <property type="entry name" value="BIS(5'-ADENOSYL)-TRIPHOSPHATASE"/>
    <property type="match status" value="1"/>
</dbReference>
<dbReference type="SUPFAM" id="SSF53649">
    <property type="entry name" value="Alkaline phosphatase-like"/>
    <property type="match status" value="1"/>
</dbReference>
<dbReference type="InterPro" id="IPR017850">
    <property type="entry name" value="Alkaline_phosphatase_core_sf"/>
</dbReference>
<protein>
    <submittedName>
        <fullName evidence="1">Alkaline phosphatase family protein</fullName>
    </submittedName>
</protein>
<reference evidence="1 2" key="2">
    <citation type="submission" date="2020-03" db="EMBL/GenBank/DDBJ databases">
        <authorList>
            <person name="Ichikawa N."/>
            <person name="Kimura A."/>
            <person name="Kitahashi Y."/>
            <person name="Uohara A."/>
        </authorList>
    </citation>
    <scope>NUCLEOTIDE SEQUENCE [LARGE SCALE GENOMIC DNA]</scope>
    <source>
        <strain evidence="1 2">NBRC 105367</strain>
    </source>
</reference>
<dbReference type="AlphaFoldDB" id="A0A6F8YPG2"/>
<dbReference type="EMBL" id="AP022871">
    <property type="protein sequence ID" value="BCB88027.1"/>
    <property type="molecule type" value="Genomic_DNA"/>
</dbReference>
<dbReference type="Pfam" id="PF01663">
    <property type="entry name" value="Phosphodiest"/>
    <property type="match status" value="1"/>
</dbReference>
<proteinExistence type="predicted"/>
<dbReference type="Gene3D" id="3.40.720.10">
    <property type="entry name" value="Alkaline Phosphatase, subunit A"/>
    <property type="match status" value="1"/>
</dbReference>
<dbReference type="InterPro" id="IPR002591">
    <property type="entry name" value="Phosphodiest/P_Trfase"/>
</dbReference>
<accession>A0A6F8YPG2</accession>
<dbReference type="KEGG" id="psuu:Psuf_053400"/>
<name>A0A6F8YPG2_9ACTN</name>
<sequence>MTGPLDFVRPAYGRASLAELLPSALAVLGVPAAPDPLGLVARLDGVRRIAVLVVDGLGSYQIPLATPHAPTLADLAPAATQLTSVFPSTTPAGLASIGVGATPGAHGLLAFTVNVPGTARVLNHTQWWDDPDPAVWQPLPSRLAVARAAGVAVTMVSRPEYAGTGLTRAVWRGGDYRAARDADALVSGMLDGLAARGRALVVGYHPSVDAAGHRFGVDSPEWRAAVWELDGLLTRLVEGLPGDAALLVTADHGQLDVPDEGRYDIDADPRLSAGLRVVAGEPRVRYLHTLPGATADVIASWREVLGVDAWVAPREEVVEAGWFGPVPAAHLGRIGDVVVVSHGLSAVLATAHEPESVAKLVAYHGSYTAVEMLVPLVVIRAV</sequence>
<organism evidence="1 2">
    <name type="scientific">Phytohabitans suffuscus</name>
    <dbReference type="NCBI Taxonomy" id="624315"/>
    <lineage>
        <taxon>Bacteria</taxon>
        <taxon>Bacillati</taxon>
        <taxon>Actinomycetota</taxon>
        <taxon>Actinomycetes</taxon>
        <taxon>Micromonosporales</taxon>
        <taxon>Micromonosporaceae</taxon>
    </lineage>
</organism>
<gene>
    <name evidence="1" type="ORF">Psuf_053400</name>
</gene>
<evidence type="ECO:0000313" key="1">
    <source>
        <dbReference type="EMBL" id="BCB88027.1"/>
    </source>
</evidence>
<dbReference type="PANTHER" id="PTHR10151">
    <property type="entry name" value="ECTONUCLEOTIDE PYROPHOSPHATASE/PHOSPHODIESTERASE"/>
    <property type="match status" value="1"/>
</dbReference>
<dbReference type="GO" id="GO:0016787">
    <property type="term" value="F:hydrolase activity"/>
    <property type="evidence" value="ECO:0007669"/>
    <property type="project" value="UniProtKB-ARBA"/>
</dbReference>
<dbReference type="RefSeq" id="WP_173159359.1">
    <property type="nucleotide sequence ID" value="NZ_AP022871.1"/>
</dbReference>
<evidence type="ECO:0000313" key="2">
    <source>
        <dbReference type="Proteomes" id="UP000503011"/>
    </source>
</evidence>
<keyword evidence="2" id="KW-1185">Reference proteome</keyword>